<feature type="transmembrane region" description="Helical" evidence="1">
    <location>
        <begin position="315"/>
        <end position="338"/>
    </location>
</feature>
<evidence type="ECO:0000256" key="1">
    <source>
        <dbReference type="SAM" id="Phobius"/>
    </source>
</evidence>
<comment type="caution">
    <text evidence="2">The sequence shown here is derived from an EMBL/GenBank/DDBJ whole genome shotgun (WGS) entry which is preliminary data.</text>
</comment>
<feature type="transmembrane region" description="Helical" evidence="1">
    <location>
        <begin position="57"/>
        <end position="78"/>
    </location>
</feature>
<dbReference type="EMBL" id="FTOU01000022">
    <property type="protein sequence ID" value="SIT12849.1"/>
    <property type="molecule type" value="Genomic_DNA"/>
</dbReference>
<evidence type="ECO:0000313" key="2">
    <source>
        <dbReference type="EMBL" id="SIT12849.1"/>
    </source>
</evidence>
<sequence>MSPLAPLFRAVEWMPVLWQDIAVLFALLLPALIVGAFVLAGFRPYMLVRAMLWRFRWTNLIFMSLIAVSIGIGVALIAQERGLRQGTARAADPFDLIVAAPGSEITMLFAAVYLRPSDVPLLSGEVYDHVASAENVSLAAPIAFGDSYNSHPIVGSTAEFVTHMSPQLAEGRLFDNYWGAVVGARVDLSVGDVFEPAHGVGDAAEHDAHGGAEYRVVGRMQPTGSPWDRAIVVPVESVWEIHVLPTGHAPDNADQLGPPFDPGYFPGTPAILVSAEQLYANYALRAEFTTAETMAFFPGSILASLHSVMGDVRQVMSLMAIVTQILVTIGMMVGLVTLTRLFARRLALLRALGAPARFVFAIVWSYTATLIFLGAAAGIAVGFVAAAVISRIVTARTDILVNATLSWSEFQLVAAFVSVTVLLALIPAAIALSRPVVADLRN</sequence>
<dbReference type="PANTHER" id="PTHR43738">
    <property type="entry name" value="ABC TRANSPORTER, MEMBRANE PROTEIN"/>
    <property type="match status" value="1"/>
</dbReference>
<name>A0AA45W7X9_9RHOB</name>
<keyword evidence="1" id="KW-1133">Transmembrane helix</keyword>
<dbReference type="PANTHER" id="PTHR43738:SF2">
    <property type="entry name" value="ABC TRANSPORTER PERMEASE"/>
    <property type="match status" value="1"/>
</dbReference>
<reference evidence="2 3" key="1">
    <citation type="submission" date="2017-01" db="EMBL/GenBank/DDBJ databases">
        <authorList>
            <person name="Varghese N."/>
            <person name="Submissions S."/>
        </authorList>
    </citation>
    <scope>NUCLEOTIDE SEQUENCE [LARGE SCALE GENOMIC DNA]</scope>
    <source>
        <strain evidence="2 3">DSM 18447</strain>
    </source>
</reference>
<gene>
    <name evidence="2" type="ORF">SAMN05421772_12218</name>
</gene>
<dbReference type="AlphaFoldDB" id="A0AA45W7X9"/>
<feature type="transmembrane region" description="Helical" evidence="1">
    <location>
        <begin position="410"/>
        <end position="432"/>
    </location>
</feature>
<organism evidence="2 3">
    <name type="scientific">Paracoccus saliphilus</name>
    <dbReference type="NCBI Taxonomy" id="405559"/>
    <lineage>
        <taxon>Bacteria</taxon>
        <taxon>Pseudomonadati</taxon>
        <taxon>Pseudomonadota</taxon>
        <taxon>Alphaproteobacteria</taxon>
        <taxon>Rhodobacterales</taxon>
        <taxon>Paracoccaceae</taxon>
        <taxon>Paracoccus</taxon>
    </lineage>
</organism>
<keyword evidence="1" id="KW-0812">Transmembrane</keyword>
<protein>
    <submittedName>
        <fullName evidence="2">ABC transport system permease protein</fullName>
    </submittedName>
</protein>
<accession>A0AA45W7X9</accession>
<dbReference type="Proteomes" id="UP000186216">
    <property type="component" value="Unassembled WGS sequence"/>
</dbReference>
<keyword evidence="1" id="KW-0472">Membrane</keyword>
<dbReference type="InterPro" id="IPR051125">
    <property type="entry name" value="ABC-4/HrtB_transporter"/>
</dbReference>
<dbReference type="RefSeq" id="WP_076528387.1">
    <property type="nucleotide sequence ID" value="NZ_CP067140.1"/>
</dbReference>
<feature type="transmembrane region" description="Helical" evidence="1">
    <location>
        <begin position="358"/>
        <end position="390"/>
    </location>
</feature>
<feature type="transmembrane region" description="Helical" evidence="1">
    <location>
        <begin position="21"/>
        <end position="45"/>
    </location>
</feature>
<proteinExistence type="predicted"/>
<evidence type="ECO:0000313" key="3">
    <source>
        <dbReference type="Proteomes" id="UP000186216"/>
    </source>
</evidence>